<sequence length="61" mass="7194">MDMSPPPSYFESQFSLNVENGQRLFSSQCQSFFSSSSILLVYFAFSHILYLHFTHFVYKVR</sequence>
<dbReference type="EMBL" id="CAJEWN010000047">
    <property type="protein sequence ID" value="CAD2151192.1"/>
    <property type="molecule type" value="Genomic_DNA"/>
</dbReference>
<dbReference type="AlphaFoldDB" id="A0A6V7UAH6"/>
<organism evidence="2 3">
    <name type="scientific">Meloidogyne enterolobii</name>
    <name type="common">Root-knot nematode worm</name>
    <name type="synonym">Meloidogyne mayaguensis</name>
    <dbReference type="NCBI Taxonomy" id="390850"/>
    <lineage>
        <taxon>Eukaryota</taxon>
        <taxon>Metazoa</taxon>
        <taxon>Ecdysozoa</taxon>
        <taxon>Nematoda</taxon>
        <taxon>Chromadorea</taxon>
        <taxon>Rhabditida</taxon>
        <taxon>Tylenchina</taxon>
        <taxon>Tylenchomorpha</taxon>
        <taxon>Tylenchoidea</taxon>
        <taxon>Meloidogynidae</taxon>
        <taxon>Meloidogyninae</taxon>
        <taxon>Meloidogyne</taxon>
    </lineage>
</organism>
<reference evidence="2 3" key="1">
    <citation type="submission" date="2020-08" db="EMBL/GenBank/DDBJ databases">
        <authorList>
            <person name="Koutsovoulos G."/>
            <person name="Danchin GJ E."/>
        </authorList>
    </citation>
    <scope>NUCLEOTIDE SEQUENCE [LARGE SCALE GENOMIC DNA]</scope>
</reference>
<keyword evidence="1" id="KW-1133">Transmembrane helix</keyword>
<proteinExistence type="predicted"/>
<dbReference type="Proteomes" id="UP000580250">
    <property type="component" value="Unassembled WGS sequence"/>
</dbReference>
<feature type="transmembrane region" description="Helical" evidence="1">
    <location>
        <begin position="32"/>
        <end position="53"/>
    </location>
</feature>
<comment type="caution">
    <text evidence="2">The sequence shown here is derived from an EMBL/GenBank/DDBJ whole genome shotgun (WGS) entry which is preliminary data.</text>
</comment>
<name>A0A6V7UAH6_MELEN</name>
<accession>A0A6V7UAH6</accession>
<keyword evidence="1" id="KW-0472">Membrane</keyword>
<protein>
    <submittedName>
        <fullName evidence="2">Uncharacterized protein</fullName>
    </submittedName>
</protein>
<evidence type="ECO:0000313" key="2">
    <source>
        <dbReference type="EMBL" id="CAD2151192.1"/>
    </source>
</evidence>
<keyword evidence="1" id="KW-0812">Transmembrane</keyword>
<evidence type="ECO:0000256" key="1">
    <source>
        <dbReference type="SAM" id="Phobius"/>
    </source>
</evidence>
<evidence type="ECO:0000313" key="3">
    <source>
        <dbReference type="Proteomes" id="UP000580250"/>
    </source>
</evidence>
<gene>
    <name evidence="2" type="ORF">MENT_LOCUS10317</name>
</gene>